<evidence type="ECO:0000313" key="3">
    <source>
        <dbReference type="Proteomes" id="UP000281553"/>
    </source>
</evidence>
<dbReference type="SMART" id="SM00315">
    <property type="entry name" value="RGS"/>
    <property type="match status" value="1"/>
</dbReference>
<dbReference type="Proteomes" id="UP000281553">
    <property type="component" value="Unassembled WGS sequence"/>
</dbReference>
<organism evidence="2 3">
    <name type="scientific">Dibothriocephalus latus</name>
    <name type="common">Fish tapeworm</name>
    <name type="synonym">Diphyllobothrium latum</name>
    <dbReference type="NCBI Taxonomy" id="60516"/>
    <lineage>
        <taxon>Eukaryota</taxon>
        <taxon>Metazoa</taxon>
        <taxon>Spiralia</taxon>
        <taxon>Lophotrochozoa</taxon>
        <taxon>Platyhelminthes</taxon>
        <taxon>Cestoda</taxon>
        <taxon>Eucestoda</taxon>
        <taxon>Diphyllobothriidea</taxon>
        <taxon>Diphyllobothriidae</taxon>
        <taxon>Dibothriocephalus</taxon>
    </lineage>
</organism>
<gene>
    <name evidence="2" type="ORF">DILT_LOCUS9844</name>
</gene>
<keyword evidence="3" id="KW-1185">Reference proteome</keyword>
<dbReference type="InterPro" id="IPR036305">
    <property type="entry name" value="RGS_sf"/>
</dbReference>
<dbReference type="InterPro" id="IPR044926">
    <property type="entry name" value="RGS_subdomain_2"/>
</dbReference>
<accession>A0A3P7LSS4</accession>
<name>A0A3P7LSS4_DIBLA</name>
<dbReference type="InterPro" id="IPR016137">
    <property type="entry name" value="RGS"/>
</dbReference>
<dbReference type="PANTHER" id="PTHR10845:SF259">
    <property type="entry name" value="RGS DOMAIN-CONTAINING PROTEIN-RELATED"/>
    <property type="match status" value="1"/>
</dbReference>
<evidence type="ECO:0000259" key="1">
    <source>
        <dbReference type="PROSITE" id="PS50132"/>
    </source>
</evidence>
<dbReference type="PANTHER" id="PTHR10845">
    <property type="entry name" value="REGULATOR OF G PROTEIN SIGNALING"/>
    <property type="match status" value="1"/>
</dbReference>
<dbReference type="EMBL" id="UYRU01058023">
    <property type="protein sequence ID" value="VDN14013.1"/>
    <property type="molecule type" value="Genomic_DNA"/>
</dbReference>
<sequence length="119" mass="13938">MQQDELLRMISSGKPSYEQVHMWRKSFESLLHDKYGLALFKEFLTTEFSDENIEFWIACENYKKLSQSKKMQCHALKIYDDFLAAQAGRESIPTARSTLPNSILAFLTKLLSARYLYRS</sequence>
<feature type="domain" description="RGS" evidence="1">
    <location>
        <begin position="26"/>
        <end position="87"/>
    </location>
</feature>
<proteinExistence type="predicted"/>
<dbReference type="PRINTS" id="PR01301">
    <property type="entry name" value="RGSPROTEIN"/>
</dbReference>
<dbReference type="Gene3D" id="1.10.196.10">
    <property type="match status" value="1"/>
</dbReference>
<dbReference type="PROSITE" id="PS50132">
    <property type="entry name" value="RGS"/>
    <property type="match status" value="1"/>
</dbReference>
<dbReference type="SUPFAM" id="SSF48097">
    <property type="entry name" value="Regulator of G-protein signaling, RGS"/>
    <property type="match status" value="1"/>
</dbReference>
<reference evidence="2 3" key="1">
    <citation type="submission" date="2018-11" db="EMBL/GenBank/DDBJ databases">
        <authorList>
            <consortium name="Pathogen Informatics"/>
        </authorList>
    </citation>
    <scope>NUCLEOTIDE SEQUENCE [LARGE SCALE GENOMIC DNA]</scope>
</reference>
<dbReference type="AlphaFoldDB" id="A0A3P7LSS4"/>
<dbReference type="OrthoDB" id="196547at2759"/>
<dbReference type="InterPro" id="IPR024066">
    <property type="entry name" value="RGS_subdom1/3"/>
</dbReference>
<dbReference type="Pfam" id="PF00615">
    <property type="entry name" value="RGS"/>
    <property type="match status" value="1"/>
</dbReference>
<evidence type="ECO:0000313" key="2">
    <source>
        <dbReference type="EMBL" id="VDN14013.1"/>
    </source>
</evidence>
<protein>
    <recommendedName>
        <fullName evidence="1">RGS domain-containing protein</fullName>
    </recommendedName>
</protein>
<dbReference type="Gene3D" id="1.10.167.10">
    <property type="entry name" value="Regulator of G-protein Signalling 4, domain 2"/>
    <property type="match status" value="1"/>
</dbReference>